<dbReference type="HOGENOM" id="CLU_037990_15_0_5"/>
<evidence type="ECO:0000313" key="4">
    <source>
        <dbReference type="EMBL" id="EDQ34648.1"/>
    </source>
</evidence>
<evidence type="ECO:0000256" key="1">
    <source>
        <dbReference type="ARBA" id="ARBA00022603"/>
    </source>
</evidence>
<keyword evidence="2" id="KW-0808">Transferase</keyword>
<reference evidence="4 5" key="2">
    <citation type="submission" date="2012-06" db="EMBL/GenBank/DDBJ databases">
        <authorList>
            <person name="Fiebig A."/>
        </authorList>
    </citation>
    <scope>NUCLEOTIDE SEQUENCE [LARGE SCALE GENOMIC DNA]</scope>
    <source>
        <strain evidence="4 5">DFL-43</strain>
    </source>
</reference>
<organism evidence="4 5">
    <name type="scientific">Hoeflea phototrophica (strain DSM 17068 / NCIMB 14078 / DFL-43)</name>
    <dbReference type="NCBI Taxonomy" id="411684"/>
    <lineage>
        <taxon>Bacteria</taxon>
        <taxon>Pseudomonadati</taxon>
        <taxon>Pseudomonadota</taxon>
        <taxon>Alphaproteobacteria</taxon>
        <taxon>Hyphomicrobiales</taxon>
        <taxon>Rhizobiaceae</taxon>
        <taxon>Hoeflea</taxon>
    </lineage>
</organism>
<dbReference type="Pfam" id="PF13649">
    <property type="entry name" value="Methyltransf_25"/>
    <property type="match status" value="1"/>
</dbReference>
<dbReference type="PANTHER" id="PTHR43861">
    <property type="entry name" value="TRANS-ACONITATE 2-METHYLTRANSFERASE-RELATED"/>
    <property type="match status" value="1"/>
</dbReference>
<dbReference type="eggNOG" id="COG2226">
    <property type="taxonomic scope" value="Bacteria"/>
</dbReference>
<dbReference type="InterPro" id="IPR041698">
    <property type="entry name" value="Methyltransf_25"/>
</dbReference>
<reference evidence="4 5" key="1">
    <citation type="submission" date="2007-10" db="EMBL/GenBank/DDBJ databases">
        <authorList>
            <person name="Wagner-Dobler I."/>
            <person name="Ferriera S."/>
            <person name="Johnson J."/>
            <person name="Kravitz S."/>
            <person name="Beeson K."/>
            <person name="Sutton G."/>
            <person name="Rogers Y.-H."/>
            <person name="Friedman R."/>
            <person name="Frazier M."/>
            <person name="Venter J.C."/>
        </authorList>
    </citation>
    <scope>NUCLEOTIDE SEQUENCE [LARGE SCALE GENOMIC DNA]</scope>
    <source>
        <strain evidence="4 5">DFL-43</strain>
    </source>
</reference>
<dbReference type="Proteomes" id="UP000004291">
    <property type="component" value="Chromosome"/>
</dbReference>
<dbReference type="RefSeq" id="WP_007195909.1">
    <property type="nucleotide sequence ID" value="NZ_CM002917.1"/>
</dbReference>
<keyword evidence="5" id="KW-1185">Reference proteome</keyword>
<dbReference type="OrthoDB" id="5642573at2"/>
<keyword evidence="1 4" id="KW-0489">Methyltransferase</keyword>
<dbReference type="GO" id="GO:0032259">
    <property type="term" value="P:methylation"/>
    <property type="evidence" value="ECO:0007669"/>
    <property type="project" value="UniProtKB-KW"/>
</dbReference>
<dbReference type="Gene3D" id="3.40.50.150">
    <property type="entry name" value="Vaccinia Virus protein VP39"/>
    <property type="match status" value="1"/>
</dbReference>
<dbReference type="PANTHER" id="PTHR43861:SF1">
    <property type="entry name" value="TRANS-ACONITATE 2-METHYLTRANSFERASE"/>
    <property type="match status" value="1"/>
</dbReference>
<gene>
    <name evidence="4" type="ORF">HPDFL43_00585</name>
</gene>
<evidence type="ECO:0000256" key="2">
    <source>
        <dbReference type="ARBA" id="ARBA00022679"/>
    </source>
</evidence>
<sequence>MTAQPFWDRVAPKYSRKPIDDPAAYEKKLAQVSALLQATDHVLEIGCGTGSTALRLAPCVAHYTATDGSRSMIDIARSKLELDTPTNVTFQQADAVEMVEGRPFDAVCAFSLLHLVEDVPKVIAIVRKQLKPGGMFISKSVCLKDVPFPIRAMVNALAFVGIAPRVTFLGEAELVQHLQDADFEIEQNVHFGKKRMSPFIVARRSNA</sequence>
<dbReference type="EMBL" id="ABIA03000002">
    <property type="protein sequence ID" value="EDQ34648.1"/>
    <property type="molecule type" value="Genomic_DNA"/>
</dbReference>
<feature type="domain" description="Methyltransferase" evidence="3">
    <location>
        <begin position="42"/>
        <end position="134"/>
    </location>
</feature>
<evidence type="ECO:0000313" key="5">
    <source>
        <dbReference type="Proteomes" id="UP000004291"/>
    </source>
</evidence>
<dbReference type="GO" id="GO:0008168">
    <property type="term" value="F:methyltransferase activity"/>
    <property type="evidence" value="ECO:0007669"/>
    <property type="project" value="UniProtKB-KW"/>
</dbReference>
<accession>A9CYV4</accession>
<protein>
    <submittedName>
        <fullName evidence="4">Methylase involved in ubiquinone/menaquinone biosynthesis</fullName>
    </submittedName>
</protein>
<dbReference type="STRING" id="411684.HPDFL43_00585"/>
<comment type="caution">
    <text evidence="4">The sequence shown here is derived from an EMBL/GenBank/DDBJ whole genome shotgun (WGS) entry which is preliminary data.</text>
</comment>
<dbReference type="AlphaFoldDB" id="A9CYV4"/>
<keyword evidence="4" id="KW-0830">Ubiquinone</keyword>
<dbReference type="SUPFAM" id="SSF53335">
    <property type="entry name" value="S-adenosyl-L-methionine-dependent methyltransferases"/>
    <property type="match status" value="1"/>
</dbReference>
<evidence type="ECO:0000259" key="3">
    <source>
        <dbReference type="Pfam" id="PF13649"/>
    </source>
</evidence>
<proteinExistence type="predicted"/>
<dbReference type="CDD" id="cd02440">
    <property type="entry name" value="AdoMet_MTases"/>
    <property type="match status" value="1"/>
</dbReference>
<name>A9CYV4_HOEPD</name>
<dbReference type="InterPro" id="IPR029063">
    <property type="entry name" value="SAM-dependent_MTases_sf"/>
</dbReference>